<feature type="compositionally biased region" description="Basic and acidic residues" evidence="1">
    <location>
        <begin position="119"/>
        <end position="135"/>
    </location>
</feature>
<reference evidence="3" key="1">
    <citation type="submission" date="2016-01" db="EMBL/GenBank/DDBJ databases">
        <title>Reference transcriptome for the parasite Schistocephalus solidus: insights into the molecular evolution of parasitism.</title>
        <authorList>
            <person name="Hebert F.O."/>
            <person name="Grambauer S."/>
            <person name="Barber I."/>
            <person name="Landry C.R."/>
            <person name="Aubin-Horth N."/>
        </authorList>
    </citation>
    <scope>NUCLEOTIDE SEQUENCE</scope>
</reference>
<evidence type="ECO:0000259" key="2">
    <source>
        <dbReference type="PROSITE" id="PS50106"/>
    </source>
</evidence>
<dbReference type="SUPFAM" id="SSF50156">
    <property type="entry name" value="PDZ domain-like"/>
    <property type="match status" value="1"/>
</dbReference>
<feature type="compositionally biased region" description="Polar residues" evidence="1">
    <location>
        <begin position="536"/>
        <end position="547"/>
    </location>
</feature>
<feature type="region of interest" description="Disordered" evidence="1">
    <location>
        <begin position="526"/>
        <end position="550"/>
    </location>
</feature>
<sequence>MPSHKRADSSENSSENKQEKEKAVNKEADEEKKLNENDAEFTIQLDDDDDEVNDGAEEKIRKTEEDDAERSRSIPPAEEEKVQESTTDGTEDVKKNENHKESQDGTEVKDEREEMQEEFVVKESRHDSAESKETAVAETAVAETAVAQTAVGETAVADTETTRSRESSKTPVPLNASPEEPATGEVVEEAPLSVKEQIAAFSKLRLQETHGKPKPGVASAFSPKPASPQPPAQKAAPPPEEALAPRPQSNQLFENAQPKPFYAALEKPATPAEVSRVDAVASNITKTRTTTMMATTAKTTDFGATEVPVPGNQQQHQRFNGERKPSYEAPPPVQKLAHQQQHTSSTKWTPMVAKAEAPTPSKLAPFGSTYRESRFMQASEEKQQATPNKYVGPEIVSRAAGPSQLVRLRRENSEMNWGFAVFGGADFGCPPFFSRVSLLSIAGKAGLEVGDIIVSICNSPVQGKQHSEIKAEILRAGNELDFMIIKQGIDKTVLSKKVPEVLQPAAPIEAQSWQRETRISTDVYRTTNKQQQQQQYPSSRASITGSSPYRPIRTHSLRLLEEYLANRSMRPKTEPTIRVYTTPAYQAEPSSSTDYTSDYYTTSTVIHTNRKNSASLSPNPQPVTYISQPTYQQRPLSPGRPEAVSPRPYFASTAQPVQTVKYISAVPSPRGTVFTGSPHDSLTSQVYYNNGNTVARTQPLRVTTMSTSFQPQQQQHQQVYNYTETSEQVYSRPTYYSSYDPEPERWSTTGTTTQTRNSFWL</sequence>
<feature type="compositionally biased region" description="Acidic residues" evidence="1">
    <location>
        <begin position="45"/>
        <end position="55"/>
    </location>
</feature>
<feature type="compositionally biased region" description="Polar residues" evidence="1">
    <location>
        <begin position="610"/>
        <end position="635"/>
    </location>
</feature>
<dbReference type="SMART" id="SM00228">
    <property type="entry name" value="PDZ"/>
    <property type="match status" value="1"/>
</dbReference>
<feature type="compositionally biased region" description="Low complexity" evidence="1">
    <location>
        <begin position="136"/>
        <end position="159"/>
    </location>
</feature>
<feature type="region of interest" description="Disordered" evidence="1">
    <location>
        <begin position="738"/>
        <end position="761"/>
    </location>
</feature>
<feature type="region of interest" description="Disordered" evidence="1">
    <location>
        <begin position="203"/>
        <end position="260"/>
    </location>
</feature>
<feature type="compositionally biased region" description="Basic and acidic residues" evidence="1">
    <location>
        <begin position="91"/>
        <end position="112"/>
    </location>
</feature>
<feature type="compositionally biased region" description="Basic and acidic residues" evidence="1">
    <location>
        <begin position="1"/>
        <end position="36"/>
    </location>
</feature>
<feature type="region of interest" description="Disordered" evidence="1">
    <location>
        <begin position="1"/>
        <end position="191"/>
    </location>
</feature>
<feature type="compositionally biased region" description="Basic and acidic residues" evidence="1">
    <location>
        <begin position="56"/>
        <end position="83"/>
    </location>
</feature>
<dbReference type="AlphaFoldDB" id="A0A0X3PDM5"/>
<dbReference type="InterPro" id="IPR001478">
    <property type="entry name" value="PDZ"/>
</dbReference>
<evidence type="ECO:0000313" key="3">
    <source>
        <dbReference type="EMBL" id="JAP49818.1"/>
    </source>
</evidence>
<protein>
    <recommendedName>
        <fullName evidence="2">PDZ domain-containing protein</fullName>
    </recommendedName>
</protein>
<evidence type="ECO:0000256" key="1">
    <source>
        <dbReference type="SAM" id="MobiDB-lite"/>
    </source>
</evidence>
<dbReference type="PROSITE" id="PS50106">
    <property type="entry name" value="PDZ"/>
    <property type="match status" value="1"/>
</dbReference>
<feature type="compositionally biased region" description="Polar residues" evidence="1">
    <location>
        <begin position="337"/>
        <end position="348"/>
    </location>
</feature>
<accession>A0A0X3PDM5</accession>
<name>A0A0X3PDM5_SCHSO</name>
<dbReference type="EMBL" id="GEEE01013407">
    <property type="protein sequence ID" value="JAP49818.1"/>
    <property type="molecule type" value="Transcribed_RNA"/>
</dbReference>
<dbReference type="Gene3D" id="2.30.42.10">
    <property type="match status" value="1"/>
</dbReference>
<feature type="compositionally biased region" description="Pro residues" evidence="1">
    <location>
        <begin position="225"/>
        <end position="240"/>
    </location>
</feature>
<dbReference type="Pfam" id="PF00595">
    <property type="entry name" value="PDZ"/>
    <property type="match status" value="1"/>
</dbReference>
<proteinExistence type="predicted"/>
<organism evidence="3">
    <name type="scientific">Schistocephalus solidus</name>
    <name type="common">Tapeworm</name>
    <dbReference type="NCBI Taxonomy" id="70667"/>
    <lineage>
        <taxon>Eukaryota</taxon>
        <taxon>Metazoa</taxon>
        <taxon>Spiralia</taxon>
        <taxon>Lophotrochozoa</taxon>
        <taxon>Platyhelminthes</taxon>
        <taxon>Cestoda</taxon>
        <taxon>Eucestoda</taxon>
        <taxon>Diphyllobothriidea</taxon>
        <taxon>Diphyllobothriidae</taxon>
        <taxon>Schistocephalus</taxon>
    </lineage>
</organism>
<feature type="domain" description="PDZ" evidence="2">
    <location>
        <begin position="405"/>
        <end position="488"/>
    </location>
</feature>
<feature type="region of interest" description="Disordered" evidence="1">
    <location>
        <begin position="303"/>
        <end position="367"/>
    </location>
</feature>
<gene>
    <name evidence="3" type="ORF">TR160657</name>
</gene>
<dbReference type="InterPro" id="IPR036034">
    <property type="entry name" value="PDZ_sf"/>
</dbReference>
<feature type="region of interest" description="Disordered" evidence="1">
    <location>
        <begin position="610"/>
        <end position="643"/>
    </location>
</feature>